<evidence type="ECO:0000256" key="4">
    <source>
        <dbReference type="PIRSR" id="PIRSR005739-1"/>
    </source>
</evidence>
<dbReference type="PIRSF" id="PIRSF005739">
    <property type="entry name" value="O-mtase"/>
    <property type="match status" value="1"/>
</dbReference>
<dbReference type="GO" id="GO:0032259">
    <property type="term" value="P:methylation"/>
    <property type="evidence" value="ECO:0007669"/>
    <property type="project" value="UniProtKB-KW"/>
</dbReference>
<dbReference type="InterPro" id="IPR001077">
    <property type="entry name" value="COMT_C"/>
</dbReference>
<evidence type="ECO:0000256" key="2">
    <source>
        <dbReference type="ARBA" id="ARBA00022679"/>
    </source>
</evidence>
<dbReference type="InterPro" id="IPR036388">
    <property type="entry name" value="WH-like_DNA-bd_sf"/>
</dbReference>
<keyword evidence="8" id="KW-1185">Reference proteome</keyword>
<dbReference type="Pfam" id="PF08100">
    <property type="entry name" value="Dimerisation"/>
    <property type="match status" value="1"/>
</dbReference>
<keyword evidence="3" id="KW-0949">S-adenosyl-L-methionine</keyword>
<dbReference type="SUPFAM" id="SSF46785">
    <property type="entry name" value="Winged helix' DNA-binding domain"/>
    <property type="match status" value="1"/>
</dbReference>
<dbReference type="GO" id="GO:0008171">
    <property type="term" value="F:O-methyltransferase activity"/>
    <property type="evidence" value="ECO:0007669"/>
    <property type="project" value="InterPro"/>
</dbReference>
<dbReference type="Gene3D" id="3.40.50.150">
    <property type="entry name" value="Vaccinia Virus protein VP39"/>
    <property type="match status" value="1"/>
</dbReference>
<accession>A0A835PMT7</accession>
<dbReference type="OrthoDB" id="9989112at2759"/>
<proteinExistence type="predicted"/>
<dbReference type="Gene3D" id="1.10.10.10">
    <property type="entry name" value="Winged helix-like DNA-binding domain superfamily/Winged helix DNA-binding domain"/>
    <property type="match status" value="1"/>
</dbReference>
<evidence type="ECO:0000313" key="7">
    <source>
        <dbReference type="EMBL" id="KAG0454559.1"/>
    </source>
</evidence>
<name>A0A835PMT7_VANPL</name>
<dbReference type="GO" id="GO:0008757">
    <property type="term" value="F:S-adenosylmethionine-dependent methyltransferase activity"/>
    <property type="evidence" value="ECO:0007669"/>
    <property type="project" value="UniProtKB-ARBA"/>
</dbReference>
<dbReference type="InterPro" id="IPR016461">
    <property type="entry name" value="COMT-like"/>
</dbReference>
<evidence type="ECO:0000256" key="1">
    <source>
        <dbReference type="ARBA" id="ARBA00022603"/>
    </source>
</evidence>
<feature type="active site" description="Proton acceptor" evidence="4">
    <location>
        <position position="254"/>
    </location>
</feature>
<dbReference type="InterPro" id="IPR029063">
    <property type="entry name" value="SAM-dependent_MTases_sf"/>
</dbReference>
<reference evidence="7 8" key="1">
    <citation type="journal article" date="2020" name="Nat. Food">
        <title>A phased Vanilla planifolia genome enables genetic improvement of flavour and production.</title>
        <authorList>
            <person name="Hasing T."/>
            <person name="Tang H."/>
            <person name="Brym M."/>
            <person name="Khazi F."/>
            <person name="Huang T."/>
            <person name="Chambers A.H."/>
        </authorList>
    </citation>
    <scope>NUCLEOTIDE SEQUENCE [LARGE SCALE GENOMIC DNA]</scope>
    <source>
        <tissue evidence="7">Leaf</tissue>
    </source>
</reference>
<sequence length="351" mass="39217">MEETLKAHAQLWNVNFSFIKSMCLKCAVELEIPDAIHLHGTPATVSDLCASLSVPPVKSRYLRSLMRLLSHEGLFEPHVTPSGEEAFDLTPVSRFLLSTSIHCSSPFVRMILDRHVMDSSQMLAEWLRRPDVSTSPFEITHGKDLWGLNAVMPQFNRIFNSAMEGDSSFVIDIVTRVCREAFRGIGTLVDVGGGTGLTAVKLVEAFTGLRCIVFDLPHVIATAPRASAAIEFVSGDMFVEVRRADAALLKWILHGWNDEECIQILMRCKEAIPPREKGGKIIIIDIVVGVPVDDAQIAFETQLLWDLHMMINTNGKERDEKEWRNLFIASGLCDYKITHSIGLRSVIEVYP</sequence>
<evidence type="ECO:0000313" key="8">
    <source>
        <dbReference type="Proteomes" id="UP000636800"/>
    </source>
</evidence>
<protein>
    <submittedName>
        <fullName evidence="7">Uncharacterized protein</fullName>
    </submittedName>
</protein>
<keyword evidence="1" id="KW-0489">Methyltransferase</keyword>
<dbReference type="Proteomes" id="UP000636800">
    <property type="component" value="Chromosome 13"/>
</dbReference>
<dbReference type="InterPro" id="IPR036390">
    <property type="entry name" value="WH_DNA-bd_sf"/>
</dbReference>
<dbReference type="SUPFAM" id="SSF53335">
    <property type="entry name" value="S-adenosyl-L-methionine-dependent methyltransferases"/>
    <property type="match status" value="1"/>
</dbReference>
<dbReference type="EMBL" id="JADCNL010000013">
    <property type="protein sequence ID" value="KAG0454559.1"/>
    <property type="molecule type" value="Genomic_DNA"/>
</dbReference>
<keyword evidence="2" id="KW-0808">Transferase</keyword>
<dbReference type="Pfam" id="PF00891">
    <property type="entry name" value="Methyltransf_2"/>
    <property type="match status" value="1"/>
</dbReference>
<dbReference type="GO" id="GO:0046983">
    <property type="term" value="F:protein dimerization activity"/>
    <property type="evidence" value="ECO:0007669"/>
    <property type="project" value="InterPro"/>
</dbReference>
<dbReference type="InterPro" id="IPR012967">
    <property type="entry name" value="COMT_dimerisation"/>
</dbReference>
<feature type="domain" description="O-methyltransferase C-terminal" evidence="5">
    <location>
        <begin position="123"/>
        <end position="331"/>
    </location>
</feature>
<dbReference type="PANTHER" id="PTHR11746">
    <property type="entry name" value="O-METHYLTRANSFERASE"/>
    <property type="match status" value="1"/>
</dbReference>
<evidence type="ECO:0000259" key="5">
    <source>
        <dbReference type="Pfam" id="PF00891"/>
    </source>
</evidence>
<dbReference type="AlphaFoldDB" id="A0A835PMT7"/>
<organism evidence="7 8">
    <name type="scientific">Vanilla planifolia</name>
    <name type="common">Vanilla</name>
    <dbReference type="NCBI Taxonomy" id="51239"/>
    <lineage>
        <taxon>Eukaryota</taxon>
        <taxon>Viridiplantae</taxon>
        <taxon>Streptophyta</taxon>
        <taxon>Embryophyta</taxon>
        <taxon>Tracheophyta</taxon>
        <taxon>Spermatophyta</taxon>
        <taxon>Magnoliopsida</taxon>
        <taxon>Liliopsida</taxon>
        <taxon>Asparagales</taxon>
        <taxon>Orchidaceae</taxon>
        <taxon>Vanilloideae</taxon>
        <taxon>Vanilleae</taxon>
        <taxon>Vanilla</taxon>
    </lineage>
</organism>
<evidence type="ECO:0000259" key="6">
    <source>
        <dbReference type="Pfam" id="PF08100"/>
    </source>
</evidence>
<dbReference type="FunFam" id="1.10.10.10:FF:000213">
    <property type="entry name" value="Coniferyl alcohol 9-O-methyltransferase"/>
    <property type="match status" value="1"/>
</dbReference>
<dbReference type="PROSITE" id="PS51683">
    <property type="entry name" value="SAM_OMT_II"/>
    <property type="match status" value="1"/>
</dbReference>
<evidence type="ECO:0000256" key="3">
    <source>
        <dbReference type="ARBA" id="ARBA00022691"/>
    </source>
</evidence>
<dbReference type="FunFam" id="3.40.50.150:FF:000057">
    <property type="entry name" value="O-methyltransferase ZRP4"/>
    <property type="match status" value="1"/>
</dbReference>
<feature type="domain" description="O-methyltransferase dimerisation" evidence="6">
    <location>
        <begin position="12"/>
        <end position="98"/>
    </location>
</feature>
<gene>
    <name evidence="7" type="ORF">HPP92_023851</name>
</gene>
<comment type="caution">
    <text evidence="7">The sequence shown here is derived from an EMBL/GenBank/DDBJ whole genome shotgun (WGS) entry which is preliminary data.</text>
</comment>